<organism evidence="2 3">
    <name type="scientific">Mycolicibacterium smegmatis (strain ATCC 700084 / mc(2)155)</name>
    <name type="common">Mycobacterium smegmatis</name>
    <dbReference type="NCBI Taxonomy" id="246196"/>
    <lineage>
        <taxon>Bacteria</taxon>
        <taxon>Bacillati</taxon>
        <taxon>Actinomycetota</taxon>
        <taxon>Actinomycetes</taxon>
        <taxon>Mycobacteriales</taxon>
        <taxon>Mycobacteriaceae</taxon>
        <taxon>Mycolicibacterium</taxon>
    </lineage>
</organism>
<reference evidence="2 3" key="1">
    <citation type="journal article" date="2007" name="Genome Biol.">
        <title>Interrupted coding sequences in Mycobacterium smegmatis: authentic mutations or sequencing errors?</title>
        <authorList>
            <person name="Deshayes C."/>
            <person name="Perrodou E."/>
            <person name="Gallien S."/>
            <person name="Euphrasie D."/>
            <person name="Schaeffer C."/>
            <person name="Van-Dorsselaer A."/>
            <person name="Poch O."/>
            <person name="Lecompte O."/>
            <person name="Reyrat J.M."/>
        </authorList>
    </citation>
    <scope>NUCLEOTIDE SEQUENCE [LARGE SCALE GENOMIC DNA]</scope>
    <source>
        <strain evidence="3">ATCC 700084 / mc(2)155</strain>
    </source>
</reference>
<dbReference type="KEGG" id="msg:MSMEI_3340"/>
<gene>
    <name evidence="2" type="ordered locus">MSMEI_3340</name>
</gene>
<reference evidence="2 3" key="2">
    <citation type="journal article" date="2009" name="Genome Res.">
        <title>Ortho-proteogenomics: multiple proteomes investigation through orthology and a new MS-based protocol.</title>
        <authorList>
            <person name="Gallien S."/>
            <person name="Perrodou E."/>
            <person name="Carapito C."/>
            <person name="Deshayes C."/>
            <person name="Reyrat J.M."/>
            <person name="Van Dorsselaer A."/>
            <person name="Poch O."/>
            <person name="Schaeffer C."/>
            <person name="Lecompte O."/>
        </authorList>
    </citation>
    <scope>NUCLEOTIDE SEQUENCE [LARGE SCALE GENOMIC DNA]</scope>
    <source>
        <strain evidence="3">ATCC 700084 / mc(2)155</strain>
    </source>
</reference>
<evidence type="ECO:0000313" key="2">
    <source>
        <dbReference type="EMBL" id="AFP39803.1"/>
    </source>
</evidence>
<feature type="coiled-coil region" evidence="1">
    <location>
        <begin position="25"/>
        <end position="75"/>
    </location>
</feature>
<protein>
    <recommendedName>
        <fullName evidence="4">Ferritin-like domain-containing protein</fullName>
    </recommendedName>
</protein>
<evidence type="ECO:0000256" key="1">
    <source>
        <dbReference type="SAM" id="Coils"/>
    </source>
</evidence>
<dbReference type="EMBL" id="CP001663">
    <property type="protein sequence ID" value="AFP39803.1"/>
    <property type="molecule type" value="Genomic_DNA"/>
</dbReference>
<dbReference type="InterPro" id="IPR012347">
    <property type="entry name" value="Ferritin-like"/>
</dbReference>
<dbReference type="InterPro" id="IPR009078">
    <property type="entry name" value="Ferritin-like_SF"/>
</dbReference>
<dbReference type="Gene3D" id="1.20.1260.10">
    <property type="match status" value="1"/>
</dbReference>
<dbReference type="PATRIC" id="fig|246196.56.peg.3430"/>
<dbReference type="Proteomes" id="UP000006158">
    <property type="component" value="Chromosome"/>
</dbReference>
<name>I7FM56_MYCS2</name>
<evidence type="ECO:0000313" key="3">
    <source>
        <dbReference type="Proteomes" id="UP000006158"/>
    </source>
</evidence>
<accession>I7FM56</accession>
<evidence type="ECO:0008006" key="4">
    <source>
        <dbReference type="Google" id="ProtNLM"/>
    </source>
</evidence>
<proteinExistence type="predicted"/>
<dbReference type="SUPFAM" id="SSF47240">
    <property type="entry name" value="Ferritin-like"/>
    <property type="match status" value="1"/>
</dbReference>
<dbReference type="AlphaFoldDB" id="I7FM56"/>
<sequence length="335" mass="35834">MHPAPTNPSTQRGRFMTTADTTKLLAQLRAVLDLTNTEIQVAETRVAQARTEAVRRELSENAANGRDRAAAIEEAIRDLGGYPDVVGPFFGRAAAAVKALTEQAAPFDEALLGDLALEDQLLDRSRYIKALAVAAKQPDVVRLADRLIEAHSATVDWLTTVLAEDALGGPAALRRTPVQAAVGLAVRAANLPAQWSTRGIDRAVESIRSIRPTFDQFIDRGAYAGELAGRVLTGSRDAALTAAENITRRDGADKTADALRSLRTAAGALDPAELPIPDYDERTVQDAISAIKDLTDPGDIRTIVAWEEAHKNRQRVVSAAQTRLAAIAQEVVGIG</sequence>
<keyword evidence="1" id="KW-0175">Coiled coil</keyword>